<gene>
    <name evidence="1" type="ORF">H9728_02015</name>
</gene>
<proteinExistence type="predicted"/>
<dbReference type="EMBL" id="DXCO01000015">
    <property type="protein sequence ID" value="HIY77797.1"/>
    <property type="molecule type" value="Genomic_DNA"/>
</dbReference>
<name>A0A9D1Z7C6_9FIRM</name>
<protein>
    <submittedName>
        <fullName evidence="1">Uncharacterized protein</fullName>
    </submittedName>
</protein>
<comment type="caution">
    <text evidence="1">The sequence shown here is derived from an EMBL/GenBank/DDBJ whole genome shotgun (WGS) entry which is preliminary data.</text>
</comment>
<evidence type="ECO:0000313" key="1">
    <source>
        <dbReference type="EMBL" id="HIY77797.1"/>
    </source>
</evidence>
<reference evidence="1" key="2">
    <citation type="submission" date="2021-04" db="EMBL/GenBank/DDBJ databases">
        <authorList>
            <person name="Gilroy R."/>
        </authorList>
    </citation>
    <scope>NUCLEOTIDE SEQUENCE</scope>
    <source>
        <strain evidence="1">CHK199-9574</strain>
    </source>
</reference>
<dbReference type="Proteomes" id="UP000824135">
    <property type="component" value="Unassembled WGS sequence"/>
</dbReference>
<sequence>KIDFKGVNKPFINRVFDYIQKEKKVASFELVENGLKDFYGFISEISDDTLVIQQISCYGCLDGFVQVDAETITNITFNSQDEQKIEILYSLESKK</sequence>
<organism evidence="1 2">
    <name type="scientific">Candidatus Borkfalkia excrementavium</name>
    <dbReference type="NCBI Taxonomy" id="2838505"/>
    <lineage>
        <taxon>Bacteria</taxon>
        <taxon>Bacillati</taxon>
        <taxon>Bacillota</taxon>
        <taxon>Clostridia</taxon>
        <taxon>Christensenellales</taxon>
        <taxon>Christensenellaceae</taxon>
        <taxon>Candidatus Borkfalkia</taxon>
    </lineage>
</organism>
<reference evidence="1" key="1">
    <citation type="journal article" date="2021" name="PeerJ">
        <title>Extensive microbial diversity within the chicken gut microbiome revealed by metagenomics and culture.</title>
        <authorList>
            <person name="Gilroy R."/>
            <person name="Ravi A."/>
            <person name="Getino M."/>
            <person name="Pursley I."/>
            <person name="Horton D.L."/>
            <person name="Alikhan N.F."/>
            <person name="Baker D."/>
            <person name="Gharbi K."/>
            <person name="Hall N."/>
            <person name="Watson M."/>
            <person name="Adriaenssens E.M."/>
            <person name="Foster-Nyarko E."/>
            <person name="Jarju S."/>
            <person name="Secka A."/>
            <person name="Antonio M."/>
            <person name="Oren A."/>
            <person name="Chaudhuri R.R."/>
            <person name="La Ragione R."/>
            <person name="Hildebrand F."/>
            <person name="Pallen M.J."/>
        </authorList>
    </citation>
    <scope>NUCLEOTIDE SEQUENCE</scope>
    <source>
        <strain evidence="1">CHK199-9574</strain>
    </source>
</reference>
<evidence type="ECO:0000313" key="2">
    <source>
        <dbReference type="Proteomes" id="UP000824135"/>
    </source>
</evidence>
<accession>A0A9D1Z7C6</accession>
<dbReference type="AlphaFoldDB" id="A0A9D1Z7C6"/>
<feature type="non-terminal residue" evidence="1">
    <location>
        <position position="1"/>
    </location>
</feature>